<proteinExistence type="predicted"/>
<dbReference type="Gene3D" id="3.80.10.10">
    <property type="entry name" value="Ribonuclease Inhibitor"/>
    <property type="match status" value="2"/>
</dbReference>
<keyword evidence="1" id="KW-0433">Leucine-rich repeat</keyword>
<evidence type="ECO:0000313" key="4">
    <source>
        <dbReference type="EMBL" id="KAE8037396.1"/>
    </source>
</evidence>
<accession>A0A660KTW3</accession>
<evidence type="ECO:0000313" key="5">
    <source>
        <dbReference type="Proteomes" id="UP000327013"/>
    </source>
</evidence>
<evidence type="ECO:0000256" key="1">
    <source>
        <dbReference type="ARBA" id="ARBA00022614"/>
    </source>
</evidence>
<feature type="region of interest" description="Disordered" evidence="3">
    <location>
        <begin position="1"/>
        <end position="20"/>
    </location>
</feature>
<dbReference type="OrthoDB" id="1517790at2759"/>
<dbReference type="SMART" id="SM00369">
    <property type="entry name" value="LRR_TYP"/>
    <property type="match status" value="3"/>
</dbReference>
<dbReference type="InterPro" id="IPR032675">
    <property type="entry name" value="LRR_dom_sf"/>
</dbReference>
<sequence length="439" mass="48940">MTRLSSEQVLKGNTTSDPNSVSSLKLTYKALSDVSCLSGFKNLERLDLTFNNLTSLEGLKACVNLKWLAVVQNKLESLRGIEGISKLIVLNAGKNKLKSMDEVRSLMSLRALILNDNEIISICKLDQMTDLNTLVLSRNPISQIGESLLKVKSLTKLSLANCQLQTIGSSLKSCVELKELRLAHNGIMTLPNELARNKKLQNLDLGNNVILRWSDLKVLTSLVNLKNLNLQGNPAAEKDTLAKKIKNVLPNLLIFNAKPTDKYTKKNSERVDDSTTNDTNRLEVLKEEKRDVIRKKNSKRHVMDSEDDHHDKDVDVEKESRQKKQKKNEKLSKKEVPVHEGVDGKVEKNLKKISKMEQGELNIIDDPEASFADLFAADTAENPKYDDEKKIVGKTIQDTNLVGGLVEFSVKKKKAKSPTMDLTPTVEVGMGGPSTWGDE</sequence>
<feature type="region of interest" description="Disordered" evidence="3">
    <location>
        <begin position="293"/>
        <end position="340"/>
    </location>
</feature>
<feature type="region of interest" description="Disordered" evidence="3">
    <location>
        <begin position="413"/>
        <end position="439"/>
    </location>
</feature>
<protein>
    <recommendedName>
        <fullName evidence="6">U2A'/phosphoprotein 32 family A C-terminal domain-containing protein</fullName>
    </recommendedName>
</protein>
<dbReference type="InterPro" id="IPR050836">
    <property type="entry name" value="SDS22/Internalin_LRR"/>
</dbReference>
<evidence type="ECO:0008006" key="6">
    <source>
        <dbReference type="Google" id="ProtNLM"/>
    </source>
</evidence>
<name>A0A660KTW3_9ROSI</name>
<dbReference type="SUPFAM" id="SSF52058">
    <property type="entry name" value="L domain-like"/>
    <property type="match status" value="1"/>
</dbReference>
<dbReference type="PROSITE" id="PS51450">
    <property type="entry name" value="LRR"/>
    <property type="match status" value="3"/>
</dbReference>
<feature type="compositionally biased region" description="Basic and acidic residues" evidence="3">
    <location>
        <begin position="301"/>
        <end position="340"/>
    </location>
</feature>
<dbReference type="PANTHER" id="PTHR46652">
    <property type="entry name" value="LEUCINE-RICH REPEAT AND IQ DOMAIN-CONTAINING PROTEIN 1-RELATED"/>
    <property type="match status" value="1"/>
</dbReference>
<reference evidence="4 5" key="1">
    <citation type="submission" date="2019-06" db="EMBL/GenBank/DDBJ databases">
        <title>A chromosomal-level reference genome of Carpinus fangiana (Coryloideae, Betulaceae).</title>
        <authorList>
            <person name="Yang X."/>
            <person name="Wang Z."/>
            <person name="Zhang L."/>
            <person name="Hao G."/>
            <person name="Liu J."/>
            <person name="Yang Y."/>
        </authorList>
    </citation>
    <scope>NUCLEOTIDE SEQUENCE [LARGE SCALE GENOMIC DNA]</scope>
    <source>
        <strain evidence="4">Cfa_2016G</strain>
        <tissue evidence="4">Leaf</tissue>
    </source>
</reference>
<dbReference type="SMART" id="SM00365">
    <property type="entry name" value="LRR_SD22"/>
    <property type="match status" value="4"/>
</dbReference>
<dbReference type="InterPro" id="IPR001611">
    <property type="entry name" value="Leu-rich_rpt"/>
</dbReference>
<gene>
    <name evidence="4" type="ORF">FH972_009985</name>
</gene>
<feature type="compositionally biased region" description="Gly residues" evidence="3">
    <location>
        <begin position="429"/>
        <end position="439"/>
    </location>
</feature>
<evidence type="ECO:0000256" key="2">
    <source>
        <dbReference type="ARBA" id="ARBA00022737"/>
    </source>
</evidence>
<dbReference type="InterPro" id="IPR003591">
    <property type="entry name" value="Leu-rich_rpt_typical-subtyp"/>
</dbReference>
<dbReference type="PANTHER" id="PTHR46652:SF7">
    <property type="entry name" value="LEUCINE-RICH REPEAT AND IQ DOMAIN-CONTAINING PROTEIN 1"/>
    <property type="match status" value="1"/>
</dbReference>
<dbReference type="AlphaFoldDB" id="A0A660KTW3"/>
<keyword evidence="2" id="KW-0677">Repeat</keyword>
<organism evidence="4 5">
    <name type="scientific">Carpinus fangiana</name>
    <dbReference type="NCBI Taxonomy" id="176857"/>
    <lineage>
        <taxon>Eukaryota</taxon>
        <taxon>Viridiplantae</taxon>
        <taxon>Streptophyta</taxon>
        <taxon>Embryophyta</taxon>
        <taxon>Tracheophyta</taxon>
        <taxon>Spermatophyta</taxon>
        <taxon>Magnoliopsida</taxon>
        <taxon>eudicotyledons</taxon>
        <taxon>Gunneridae</taxon>
        <taxon>Pentapetalae</taxon>
        <taxon>rosids</taxon>
        <taxon>fabids</taxon>
        <taxon>Fagales</taxon>
        <taxon>Betulaceae</taxon>
        <taxon>Carpinus</taxon>
    </lineage>
</organism>
<keyword evidence="5" id="KW-1185">Reference proteome</keyword>
<dbReference type="EMBL" id="CM017324">
    <property type="protein sequence ID" value="KAE8037396.1"/>
    <property type="molecule type" value="Genomic_DNA"/>
</dbReference>
<dbReference type="Proteomes" id="UP000327013">
    <property type="component" value="Chromosome 4"/>
</dbReference>
<evidence type="ECO:0000256" key="3">
    <source>
        <dbReference type="SAM" id="MobiDB-lite"/>
    </source>
</evidence>